<evidence type="ECO:0000313" key="5">
    <source>
        <dbReference type="EMBL" id="MBM6738966.1"/>
    </source>
</evidence>
<reference evidence="5 6" key="1">
    <citation type="journal article" date="2021" name="Sci. Rep.">
        <title>The distribution of antibiotic resistance genes in chicken gut microbiota commensals.</title>
        <authorList>
            <person name="Juricova H."/>
            <person name="Matiasovicova J."/>
            <person name="Kubasova T."/>
            <person name="Cejkova D."/>
            <person name="Rychlik I."/>
        </authorList>
    </citation>
    <scope>NUCLEOTIDE SEQUENCE [LARGE SCALE GENOMIC DNA]</scope>
    <source>
        <strain evidence="5 6">An773</strain>
    </source>
</reference>
<organism evidence="5 6">
    <name type="scientific">Faecalicatena fissicatena</name>
    <dbReference type="NCBI Taxonomy" id="290055"/>
    <lineage>
        <taxon>Bacteria</taxon>
        <taxon>Bacillati</taxon>
        <taxon>Bacillota</taxon>
        <taxon>Clostridia</taxon>
        <taxon>Lachnospirales</taxon>
        <taxon>Lachnospiraceae</taxon>
        <taxon>Faecalicatena</taxon>
    </lineage>
</organism>
<evidence type="ECO:0000256" key="1">
    <source>
        <dbReference type="ARBA" id="ARBA00006534"/>
    </source>
</evidence>
<keyword evidence="4" id="KW-0720">Serine protease</keyword>
<evidence type="ECO:0000256" key="3">
    <source>
        <dbReference type="ARBA" id="ARBA00022801"/>
    </source>
</evidence>
<comment type="caution">
    <text evidence="5">The sequence shown here is derived from an EMBL/GenBank/DDBJ whole genome shotgun (WGS) entry which is preliminary data.</text>
</comment>
<dbReference type="SUPFAM" id="SSF52317">
    <property type="entry name" value="Class I glutamine amidotransferase-like"/>
    <property type="match status" value="1"/>
</dbReference>
<comment type="similarity">
    <text evidence="1">Belongs to the peptidase S51 family.</text>
</comment>
<name>A0ABS2EBK6_9FIRM</name>
<dbReference type="InterPro" id="IPR005320">
    <property type="entry name" value="Peptidase_S51"/>
</dbReference>
<dbReference type="EMBL" id="JACLYY010000014">
    <property type="protein sequence ID" value="MBM6738966.1"/>
    <property type="molecule type" value="Genomic_DNA"/>
</dbReference>
<dbReference type="PANTHER" id="PTHR20842:SF0">
    <property type="entry name" value="ALPHA-ASPARTYL DIPEPTIDASE"/>
    <property type="match status" value="1"/>
</dbReference>
<keyword evidence="2" id="KW-0645">Protease</keyword>
<gene>
    <name evidence="5" type="ORF">H7U36_12800</name>
</gene>
<dbReference type="Gene3D" id="3.40.50.880">
    <property type="match status" value="1"/>
</dbReference>
<dbReference type="InterPro" id="IPR029062">
    <property type="entry name" value="Class_I_gatase-like"/>
</dbReference>
<dbReference type="Pfam" id="PF03575">
    <property type="entry name" value="Peptidase_S51"/>
    <property type="match status" value="1"/>
</dbReference>
<dbReference type="Proteomes" id="UP000716906">
    <property type="component" value="Unassembled WGS sequence"/>
</dbReference>
<accession>A0ABS2EBK6</accession>
<evidence type="ECO:0000256" key="2">
    <source>
        <dbReference type="ARBA" id="ARBA00022670"/>
    </source>
</evidence>
<protein>
    <submittedName>
        <fullName evidence="5">Type 1 glutamine amidotransferase-like domain-containing protein</fullName>
    </submittedName>
</protein>
<keyword evidence="3" id="KW-0378">Hydrolase</keyword>
<keyword evidence="6" id="KW-1185">Reference proteome</keyword>
<sequence length="210" mass="23020">MKKILLVSMMHRVLETLKREEPDLGGKTVSYIPTAIIGEADGDAAIVNGMIKEETEMLESLGLKVDVLDVSAASREKIFHSLTENDLIFVGGGNTFFLLQELKRSGADRLLIREVEQGKLYIGESAGAVVACPDIGYCDLMDAPEKAPELETYSALGLVDFYVVPHLDNEEMGEGARKIIETYGDKLDLKVITDEQAILVEGDKAEILDM</sequence>
<evidence type="ECO:0000313" key="6">
    <source>
        <dbReference type="Proteomes" id="UP000716906"/>
    </source>
</evidence>
<evidence type="ECO:0000256" key="4">
    <source>
        <dbReference type="ARBA" id="ARBA00022825"/>
    </source>
</evidence>
<proteinExistence type="inferred from homology"/>
<dbReference type="PANTHER" id="PTHR20842">
    <property type="entry name" value="PROTEASE S51 ALPHA-ASPARTYL DIPEPTIDASE"/>
    <property type="match status" value="1"/>
</dbReference>
<dbReference type="RefSeq" id="WP_033126549.1">
    <property type="nucleotide sequence ID" value="NZ_JACLYY010000014.1"/>
</dbReference>